<dbReference type="InterPro" id="IPR051913">
    <property type="entry name" value="GH2_Domain-Containing"/>
</dbReference>
<feature type="domain" description="Glycoside hydrolase family 2 catalytic" evidence="5">
    <location>
        <begin position="373"/>
        <end position="515"/>
    </location>
</feature>
<reference evidence="7" key="1">
    <citation type="journal article" date="2020" name="Stud. Mycol.">
        <title>101 Dothideomycetes genomes: a test case for predicting lifestyles and emergence of pathogens.</title>
        <authorList>
            <person name="Haridas S."/>
            <person name="Albert R."/>
            <person name="Binder M."/>
            <person name="Bloem J."/>
            <person name="Labutti K."/>
            <person name="Salamov A."/>
            <person name="Andreopoulos B."/>
            <person name="Baker S."/>
            <person name="Barry K."/>
            <person name="Bills G."/>
            <person name="Bluhm B."/>
            <person name="Cannon C."/>
            <person name="Castanera R."/>
            <person name="Culley D."/>
            <person name="Daum C."/>
            <person name="Ezra D."/>
            <person name="Gonzalez J."/>
            <person name="Henrissat B."/>
            <person name="Kuo A."/>
            <person name="Liang C."/>
            <person name="Lipzen A."/>
            <person name="Lutzoni F."/>
            <person name="Magnuson J."/>
            <person name="Mondo S."/>
            <person name="Nolan M."/>
            <person name="Ohm R."/>
            <person name="Pangilinan J."/>
            <person name="Park H.-J."/>
            <person name="Ramirez L."/>
            <person name="Alfaro M."/>
            <person name="Sun H."/>
            <person name="Tritt A."/>
            <person name="Yoshinaga Y."/>
            <person name="Zwiers L.-H."/>
            <person name="Turgeon B."/>
            <person name="Goodwin S."/>
            <person name="Spatafora J."/>
            <person name="Crous P."/>
            <person name="Grigoriev I."/>
        </authorList>
    </citation>
    <scope>NUCLEOTIDE SEQUENCE</scope>
    <source>
        <strain evidence="7">CBS 113389</strain>
    </source>
</reference>
<sequence>MSEAEYPRPDFVRASLRWQSLNGPWDFLFDDDDVGLARRWQGHKLADCAPANISLRTIQVPFVFQSKASGIHERSDHEVLWYERSLHDFRTNEERSRDQRVLLRFGAVDYHATVWVDGKHVGEHRGGHVPFQFDITDFLAHGASTEQTSRVTIRVFDSATDLTQPRGKQFWEAESKSIYYTPSSGIWQNVWMELGPPARIADSSHGTVIRSDDIEAGRVNSHIALVGRKARHDYYIEVEASLAGVHVSKSGLQRVPKDKDSIDVSLNMRLSQQQLHTLPAALLQQAPLHDQSCWRDGLGLWSPEYPLLYNLTVRLYDSSGTVIDEVWTITGMRSINWTTGDGTFRLNGQPYFQALLLDQGYWPDTIMTPPNEHALKRDIELSKSLGFNGCRKHQKVEDPAFLYWADRLGFLVWGEMASAFDFSLEYTDRFDQEWVEMVRRDINHPCVVAWTPANESWGYPDLQKDTRQRDHLRSLYYMTRTLDPTRPINDNCGWEHVITDLSTFHDYADAPGMAKRCASVQSIVHNTGRAMFLNDIHGPGGAYDAGSRHLRGAPILCTEFGGVNIAGNADSSQKKNWGYTTAKDSQDLLARVERIVMATVEKGHICGVVWTQFTDIEQEQNGLFTFDRKEKLPAEQVKRIMQRAAEVYHANRLGA</sequence>
<feature type="domain" description="Glycosyl hydrolases family 2 sugar binding" evidence="6">
    <location>
        <begin position="19"/>
        <end position="157"/>
    </location>
</feature>
<comment type="similarity">
    <text evidence="1">Belongs to the glycosyl hydrolase 2 family.</text>
</comment>
<dbReference type="RefSeq" id="XP_033591876.1">
    <property type="nucleotide sequence ID" value="XM_033730804.1"/>
</dbReference>
<feature type="domain" description="Glycoside hydrolase family 2 immunoglobulin-like beta-sandwich" evidence="4">
    <location>
        <begin position="300"/>
        <end position="333"/>
    </location>
</feature>
<evidence type="ECO:0000256" key="3">
    <source>
        <dbReference type="ARBA" id="ARBA00023295"/>
    </source>
</evidence>
<dbReference type="Proteomes" id="UP000799767">
    <property type="component" value="Unassembled WGS sequence"/>
</dbReference>
<dbReference type="InterPro" id="IPR006102">
    <property type="entry name" value="Ig-like_GH2"/>
</dbReference>
<dbReference type="Pfam" id="PF02836">
    <property type="entry name" value="Glyco_hydro_2_C"/>
    <property type="match status" value="1"/>
</dbReference>
<dbReference type="Gene3D" id="2.60.40.10">
    <property type="entry name" value="Immunoglobulins"/>
    <property type="match status" value="1"/>
</dbReference>
<dbReference type="GeneID" id="54471806"/>
<gene>
    <name evidence="7" type="ORF">BDY17DRAFT_247288</name>
</gene>
<dbReference type="Gene3D" id="3.20.20.80">
    <property type="entry name" value="Glycosidases"/>
    <property type="match status" value="1"/>
</dbReference>
<evidence type="ECO:0000313" key="8">
    <source>
        <dbReference type="Proteomes" id="UP000799767"/>
    </source>
</evidence>
<dbReference type="EMBL" id="MU001633">
    <property type="protein sequence ID" value="KAF2485307.1"/>
    <property type="molecule type" value="Genomic_DNA"/>
</dbReference>
<protein>
    <submittedName>
        <fullName evidence="7">Putative beta-glucuronidase</fullName>
    </submittedName>
</protein>
<dbReference type="InterPro" id="IPR006103">
    <property type="entry name" value="Glyco_hydro_2_cat"/>
</dbReference>
<dbReference type="GO" id="GO:0004553">
    <property type="term" value="F:hydrolase activity, hydrolyzing O-glycosyl compounds"/>
    <property type="evidence" value="ECO:0007669"/>
    <property type="project" value="InterPro"/>
</dbReference>
<dbReference type="InterPro" id="IPR013783">
    <property type="entry name" value="Ig-like_fold"/>
</dbReference>
<evidence type="ECO:0000313" key="7">
    <source>
        <dbReference type="EMBL" id="KAF2485307.1"/>
    </source>
</evidence>
<evidence type="ECO:0000259" key="4">
    <source>
        <dbReference type="Pfam" id="PF00703"/>
    </source>
</evidence>
<dbReference type="SUPFAM" id="SSF49303">
    <property type="entry name" value="beta-Galactosidase/glucuronidase domain"/>
    <property type="match status" value="1"/>
</dbReference>
<dbReference type="Gene3D" id="2.60.120.260">
    <property type="entry name" value="Galactose-binding domain-like"/>
    <property type="match status" value="1"/>
</dbReference>
<dbReference type="Pfam" id="PF00703">
    <property type="entry name" value="Glyco_hydro_2"/>
    <property type="match status" value="1"/>
</dbReference>
<dbReference type="InterPro" id="IPR036156">
    <property type="entry name" value="Beta-gal/glucu_dom_sf"/>
</dbReference>
<organism evidence="7 8">
    <name type="scientific">Neohortaea acidophila</name>
    <dbReference type="NCBI Taxonomy" id="245834"/>
    <lineage>
        <taxon>Eukaryota</taxon>
        <taxon>Fungi</taxon>
        <taxon>Dikarya</taxon>
        <taxon>Ascomycota</taxon>
        <taxon>Pezizomycotina</taxon>
        <taxon>Dothideomycetes</taxon>
        <taxon>Dothideomycetidae</taxon>
        <taxon>Mycosphaerellales</taxon>
        <taxon>Teratosphaeriaceae</taxon>
        <taxon>Neohortaea</taxon>
    </lineage>
</organism>
<evidence type="ECO:0000256" key="2">
    <source>
        <dbReference type="ARBA" id="ARBA00022801"/>
    </source>
</evidence>
<dbReference type="OrthoDB" id="20872at2759"/>
<keyword evidence="2" id="KW-0378">Hydrolase</keyword>
<dbReference type="InterPro" id="IPR006104">
    <property type="entry name" value="Glyco_hydro_2_N"/>
</dbReference>
<evidence type="ECO:0000259" key="5">
    <source>
        <dbReference type="Pfam" id="PF02836"/>
    </source>
</evidence>
<dbReference type="SUPFAM" id="SSF49785">
    <property type="entry name" value="Galactose-binding domain-like"/>
    <property type="match status" value="1"/>
</dbReference>
<dbReference type="GO" id="GO:0005975">
    <property type="term" value="P:carbohydrate metabolic process"/>
    <property type="evidence" value="ECO:0007669"/>
    <property type="project" value="InterPro"/>
</dbReference>
<accession>A0A6A6Q1J1</accession>
<dbReference type="PANTHER" id="PTHR42732">
    <property type="entry name" value="BETA-GALACTOSIDASE"/>
    <property type="match status" value="1"/>
</dbReference>
<keyword evidence="8" id="KW-1185">Reference proteome</keyword>
<name>A0A6A6Q1J1_9PEZI</name>
<dbReference type="PANTHER" id="PTHR42732:SF4">
    <property type="entry name" value="BETA-MANNOSIDASE"/>
    <property type="match status" value="1"/>
</dbReference>
<proteinExistence type="inferred from homology"/>
<dbReference type="SUPFAM" id="SSF51445">
    <property type="entry name" value="(Trans)glycosidases"/>
    <property type="match status" value="1"/>
</dbReference>
<dbReference type="InterPro" id="IPR017853">
    <property type="entry name" value="GH"/>
</dbReference>
<dbReference type="Pfam" id="PF02837">
    <property type="entry name" value="Glyco_hydro_2_N"/>
    <property type="match status" value="1"/>
</dbReference>
<keyword evidence="3" id="KW-0326">Glycosidase</keyword>
<dbReference type="InterPro" id="IPR008979">
    <property type="entry name" value="Galactose-bd-like_sf"/>
</dbReference>
<evidence type="ECO:0000256" key="1">
    <source>
        <dbReference type="ARBA" id="ARBA00007401"/>
    </source>
</evidence>
<dbReference type="AlphaFoldDB" id="A0A6A6Q1J1"/>
<evidence type="ECO:0000259" key="6">
    <source>
        <dbReference type="Pfam" id="PF02837"/>
    </source>
</evidence>